<organism evidence="2 3">
    <name type="scientific">Meripilus lineatus</name>
    <dbReference type="NCBI Taxonomy" id="2056292"/>
    <lineage>
        <taxon>Eukaryota</taxon>
        <taxon>Fungi</taxon>
        <taxon>Dikarya</taxon>
        <taxon>Basidiomycota</taxon>
        <taxon>Agaricomycotina</taxon>
        <taxon>Agaricomycetes</taxon>
        <taxon>Polyporales</taxon>
        <taxon>Meripilaceae</taxon>
        <taxon>Meripilus</taxon>
    </lineage>
</organism>
<evidence type="ECO:0000313" key="2">
    <source>
        <dbReference type="EMBL" id="KAJ3479414.1"/>
    </source>
</evidence>
<sequence>MNVQEDMTFAQRRIPTMDLAVEDVEAHRVRQMVVQTEAAATVGSVSAGGRYRDIQATWLGAAGLTKIRMDDISKSNLGGRTPRAYSTRIELPDSRWRSQRDVLGARKAQASELQRGVNVVSSFKNLARTHVDVFGAEKDEEKQKKEEEYECPRRRDRENVM</sequence>
<dbReference type="Proteomes" id="UP001212997">
    <property type="component" value="Unassembled WGS sequence"/>
</dbReference>
<protein>
    <submittedName>
        <fullName evidence="2">Uncharacterized protein</fullName>
    </submittedName>
</protein>
<dbReference type="EMBL" id="JANAWD010000441">
    <property type="protein sequence ID" value="KAJ3479414.1"/>
    <property type="molecule type" value="Genomic_DNA"/>
</dbReference>
<accession>A0AAD5UW91</accession>
<name>A0AAD5UW91_9APHY</name>
<comment type="caution">
    <text evidence="2">The sequence shown here is derived from an EMBL/GenBank/DDBJ whole genome shotgun (WGS) entry which is preliminary data.</text>
</comment>
<reference evidence="2" key="1">
    <citation type="submission" date="2022-07" db="EMBL/GenBank/DDBJ databases">
        <title>Genome Sequence of Physisporinus lineatus.</title>
        <authorList>
            <person name="Buettner E."/>
        </authorList>
    </citation>
    <scope>NUCLEOTIDE SEQUENCE</scope>
    <source>
        <strain evidence="2">VT162</strain>
    </source>
</reference>
<evidence type="ECO:0000256" key="1">
    <source>
        <dbReference type="SAM" id="MobiDB-lite"/>
    </source>
</evidence>
<dbReference type="AlphaFoldDB" id="A0AAD5UW91"/>
<keyword evidence="3" id="KW-1185">Reference proteome</keyword>
<evidence type="ECO:0000313" key="3">
    <source>
        <dbReference type="Proteomes" id="UP001212997"/>
    </source>
</evidence>
<gene>
    <name evidence="2" type="ORF">NLI96_g9088</name>
</gene>
<proteinExistence type="predicted"/>
<feature type="region of interest" description="Disordered" evidence="1">
    <location>
        <begin position="136"/>
        <end position="161"/>
    </location>
</feature>